<keyword evidence="5" id="KW-0460">Magnesium</keyword>
<gene>
    <name evidence="8" type="ordered locus">Dalk_4480</name>
</gene>
<keyword evidence="6" id="KW-0464">Manganese</keyword>
<comment type="cofactor">
    <cofactor evidence="1">
        <name>Mn(2+)</name>
        <dbReference type="ChEBI" id="CHEBI:29035"/>
    </cofactor>
</comment>
<organism evidence="8 9">
    <name type="scientific">Desulfatibacillum aliphaticivorans</name>
    <dbReference type="NCBI Taxonomy" id="218208"/>
    <lineage>
        <taxon>Bacteria</taxon>
        <taxon>Pseudomonadati</taxon>
        <taxon>Thermodesulfobacteriota</taxon>
        <taxon>Desulfobacteria</taxon>
        <taxon>Desulfobacterales</taxon>
        <taxon>Desulfatibacillaceae</taxon>
        <taxon>Desulfatibacillum</taxon>
    </lineage>
</organism>
<dbReference type="SUPFAM" id="SSF55811">
    <property type="entry name" value="Nudix"/>
    <property type="match status" value="1"/>
</dbReference>
<comment type="cofactor">
    <cofactor evidence="2">
        <name>Mg(2+)</name>
        <dbReference type="ChEBI" id="CHEBI:18420"/>
    </cofactor>
</comment>
<feature type="domain" description="Nudix hydrolase" evidence="7">
    <location>
        <begin position="12"/>
        <end position="212"/>
    </location>
</feature>
<keyword evidence="9" id="KW-1185">Reference proteome</keyword>
<evidence type="ECO:0000256" key="3">
    <source>
        <dbReference type="ARBA" id="ARBA00022723"/>
    </source>
</evidence>
<dbReference type="EMBL" id="CP001322">
    <property type="protein sequence ID" value="ACL06159.1"/>
    <property type="molecule type" value="Genomic_DNA"/>
</dbReference>
<dbReference type="HOGENOM" id="CLU_059078_2_0_7"/>
<evidence type="ECO:0000256" key="6">
    <source>
        <dbReference type="ARBA" id="ARBA00023211"/>
    </source>
</evidence>
<dbReference type="InterPro" id="IPR000086">
    <property type="entry name" value="NUDIX_hydrolase_dom"/>
</dbReference>
<accession>B8FCJ6</accession>
<dbReference type="GO" id="GO:0046872">
    <property type="term" value="F:metal ion binding"/>
    <property type="evidence" value="ECO:0007669"/>
    <property type="project" value="UniProtKB-KW"/>
</dbReference>
<reference evidence="8 9" key="1">
    <citation type="journal article" date="2012" name="Environ. Microbiol.">
        <title>The genome sequence of Desulfatibacillum alkenivorans AK-01: a blueprint for anaerobic alkane oxidation.</title>
        <authorList>
            <person name="Callaghan A.V."/>
            <person name="Morris B.E."/>
            <person name="Pereira I.A."/>
            <person name="McInerney M.J."/>
            <person name="Austin R.N."/>
            <person name="Groves J.T."/>
            <person name="Kukor J.J."/>
            <person name="Suflita J.M."/>
            <person name="Young L.Y."/>
            <person name="Zylstra G.J."/>
            <person name="Wawrik B."/>
        </authorList>
    </citation>
    <scope>NUCLEOTIDE SEQUENCE [LARGE SCALE GENOMIC DNA]</scope>
    <source>
        <strain evidence="8 9">AK-01</strain>
    </source>
</reference>
<dbReference type="PANTHER" id="PTHR12318:SF0">
    <property type="entry name" value="ACYL-COENZYME A DIPHOSPHATASE NUDT19"/>
    <property type="match status" value="1"/>
</dbReference>
<dbReference type="AlphaFoldDB" id="B8FCJ6"/>
<sequence length="287" mass="31875">MTQPQANGKQTGVLDASTVILVRDGEQGPEVFLVSRTASAKSFAGAHVFPGGVVDKNDADPDLTLYAQQPETKGLEGFLGEGAQALGLYFCALRETFEESGVLFASGLPSEGVRALWKYRNPLGKGEIPLAQMAKDTDLRLRPDRLAPHRRWITPEHIKKRWDTRFFLAKLPEGQEPAADEGEVTQGLWIRPEKGLEEYQAGRLNLMPPTFMNLWALCGKKNADEILAASENQEISPVLPQPFAKGEVMGLLLPHDPEYSIPEYKRPPRTDEPSRVIMENGRWMPCL</sequence>
<dbReference type="InterPro" id="IPR039121">
    <property type="entry name" value="NUDT19"/>
</dbReference>
<evidence type="ECO:0000313" key="8">
    <source>
        <dbReference type="EMBL" id="ACL06159.1"/>
    </source>
</evidence>
<dbReference type="CDD" id="cd18870">
    <property type="entry name" value="NUDIX_AcylCoAdiphos_Nudt19"/>
    <property type="match status" value="1"/>
</dbReference>
<evidence type="ECO:0000259" key="7">
    <source>
        <dbReference type="PROSITE" id="PS51462"/>
    </source>
</evidence>
<keyword evidence="4 8" id="KW-0378">Hydrolase</keyword>
<name>B8FCJ6_DESAL</name>
<dbReference type="GO" id="GO:0016818">
    <property type="term" value="F:hydrolase activity, acting on acid anhydrides, in phosphorus-containing anhydrides"/>
    <property type="evidence" value="ECO:0007669"/>
    <property type="project" value="InterPro"/>
</dbReference>
<evidence type="ECO:0000256" key="4">
    <source>
        <dbReference type="ARBA" id="ARBA00022801"/>
    </source>
</evidence>
<dbReference type="KEGG" id="dal:Dalk_4480"/>
<keyword evidence="3" id="KW-0479">Metal-binding</keyword>
<dbReference type="RefSeq" id="WP_015949205.1">
    <property type="nucleotide sequence ID" value="NC_011768.1"/>
</dbReference>
<evidence type="ECO:0000256" key="2">
    <source>
        <dbReference type="ARBA" id="ARBA00001946"/>
    </source>
</evidence>
<dbReference type="InterPro" id="IPR015797">
    <property type="entry name" value="NUDIX_hydrolase-like_dom_sf"/>
</dbReference>
<dbReference type="PANTHER" id="PTHR12318">
    <property type="entry name" value="TESTOSTERONE-REGULATED PROTEIN RP2"/>
    <property type="match status" value="1"/>
</dbReference>
<evidence type="ECO:0000256" key="1">
    <source>
        <dbReference type="ARBA" id="ARBA00001936"/>
    </source>
</evidence>
<protein>
    <submittedName>
        <fullName evidence="8">NUDIX hydrolase</fullName>
    </submittedName>
</protein>
<dbReference type="Gene3D" id="3.90.79.10">
    <property type="entry name" value="Nucleoside Triphosphate Pyrophosphohydrolase"/>
    <property type="match status" value="1"/>
</dbReference>
<evidence type="ECO:0000313" key="9">
    <source>
        <dbReference type="Proteomes" id="UP000000739"/>
    </source>
</evidence>
<dbReference type="eggNOG" id="COG0494">
    <property type="taxonomic scope" value="Bacteria"/>
</dbReference>
<dbReference type="PROSITE" id="PS51462">
    <property type="entry name" value="NUDIX"/>
    <property type="match status" value="1"/>
</dbReference>
<proteinExistence type="predicted"/>
<evidence type="ECO:0000256" key="5">
    <source>
        <dbReference type="ARBA" id="ARBA00022842"/>
    </source>
</evidence>
<dbReference type="Proteomes" id="UP000000739">
    <property type="component" value="Chromosome"/>
</dbReference>